<evidence type="ECO:0000313" key="3">
    <source>
        <dbReference type="Proteomes" id="UP000823405"/>
    </source>
</evidence>
<dbReference type="PANTHER" id="PTHR21367">
    <property type="entry name" value="ARGININE-TRNA-PROTEIN TRANSFERASE 1"/>
    <property type="match status" value="1"/>
</dbReference>
<organism evidence="2 3">
    <name type="scientific">Linnemannia gamsii</name>
    <dbReference type="NCBI Taxonomy" id="64522"/>
    <lineage>
        <taxon>Eukaryota</taxon>
        <taxon>Fungi</taxon>
        <taxon>Fungi incertae sedis</taxon>
        <taxon>Mucoromycota</taxon>
        <taxon>Mortierellomycotina</taxon>
        <taxon>Mortierellomycetes</taxon>
        <taxon>Mortierellales</taxon>
        <taxon>Mortierellaceae</taxon>
        <taxon>Linnemannia</taxon>
    </lineage>
</organism>
<reference evidence="2" key="1">
    <citation type="journal article" date="2020" name="Fungal Divers.">
        <title>Resolving the Mortierellaceae phylogeny through synthesis of multi-gene phylogenetics and phylogenomics.</title>
        <authorList>
            <person name="Vandepol N."/>
            <person name="Liber J."/>
            <person name="Desiro A."/>
            <person name="Na H."/>
            <person name="Kennedy M."/>
            <person name="Barry K."/>
            <person name="Grigoriev I.V."/>
            <person name="Miller A.N."/>
            <person name="O'Donnell K."/>
            <person name="Stajich J.E."/>
            <person name="Bonito G."/>
        </authorList>
    </citation>
    <scope>NUCLEOTIDE SEQUENCE</scope>
    <source>
        <strain evidence="2">NVP60</strain>
    </source>
</reference>
<sequence length="287" mass="32183">MLLSDFSVITPYGTNVSSCGYCKSTGGSHTYGMSAHLMTCKLLKGNLRQCVNSSNANRGDNCSSDLSLTTCFLFHRTTNRSLTEDGEGETQVFETCVTRMRSLLRNKWINRLTQARLHLVDRSGRMRANDFEASKHQRQIVNRFNNFIQEGDENFDKDIAARQKESQAAVKGESATTTAEAGSNQSTTSEDSVTTITAAAAAAAPSTSKKQKPRKAPKNVATDLRTRIRSSEYLHSPDITSWKHRLRIKLEPSSFTEEKHALYTKYQMEVHHEPRSKCQPKSFTNFL</sequence>
<keyword evidence="3" id="KW-1185">Reference proteome</keyword>
<dbReference type="GO" id="GO:0005737">
    <property type="term" value="C:cytoplasm"/>
    <property type="evidence" value="ECO:0007669"/>
    <property type="project" value="TreeGrafter"/>
</dbReference>
<dbReference type="PANTHER" id="PTHR21367:SF1">
    <property type="entry name" value="ARGINYL-TRNA--PROTEIN TRANSFERASE 1"/>
    <property type="match status" value="1"/>
</dbReference>
<feature type="compositionally biased region" description="Polar residues" evidence="1">
    <location>
        <begin position="174"/>
        <end position="197"/>
    </location>
</feature>
<dbReference type="AlphaFoldDB" id="A0A9P6RHC4"/>
<dbReference type="EMBL" id="JAAAIN010000225">
    <property type="protein sequence ID" value="KAG0317793.1"/>
    <property type="molecule type" value="Genomic_DNA"/>
</dbReference>
<feature type="non-terminal residue" evidence="2">
    <location>
        <position position="287"/>
    </location>
</feature>
<name>A0A9P6RHC4_9FUNG</name>
<evidence type="ECO:0000256" key="1">
    <source>
        <dbReference type="SAM" id="MobiDB-lite"/>
    </source>
</evidence>
<protein>
    <submittedName>
        <fullName evidence="2">Uncharacterized protein</fullName>
    </submittedName>
</protein>
<dbReference type="OrthoDB" id="74183at2759"/>
<evidence type="ECO:0000313" key="2">
    <source>
        <dbReference type="EMBL" id="KAG0317793.1"/>
    </source>
</evidence>
<gene>
    <name evidence="2" type="ORF">BGZ97_004866</name>
</gene>
<accession>A0A9P6RHC4</accession>
<dbReference type="Proteomes" id="UP000823405">
    <property type="component" value="Unassembled WGS sequence"/>
</dbReference>
<dbReference type="InterPro" id="IPR030700">
    <property type="entry name" value="N-end_Aminoacyl_Trfase"/>
</dbReference>
<comment type="caution">
    <text evidence="2">The sequence shown here is derived from an EMBL/GenBank/DDBJ whole genome shotgun (WGS) entry which is preliminary data.</text>
</comment>
<proteinExistence type="predicted"/>
<feature type="region of interest" description="Disordered" evidence="1">
    <location>
        <begin position="167"/>
        <end position="221"/>
    </location>
</feature>
<dbReference type="GO" id="GO:0004057">
    <property type="term" value="F:arginyl-tRNA--protein transferase activity"/>
    <property type="evidence" value="ECO:0007669"/>
    <property type="project" value="TreeGrafter"/>
</dbReference>